<gene>
    <name evidence="1" type="ORF">MANES_07G014900</name>
</gene>
<sequence length="93" mass="10433">MIINAFTEFENLRLEGELCQFSARTVPMGLLLLHQSQARAVESPLRAKMQHKEFIILCLEDCSDWSIATNGRAVMQGPRAKPMSGRPCPTRGM</sequence>
<reference evidence="1" key="1">
    <citation type="submission" date="2016-02" db="EMBL/GenBank/DDBJ databases">
        <title>WGS assembly of Manihot esculenta.</title>
        <authorList>
            <person name="Bredeson J.V."/>
            <person name="Prochnik S.E."/>
            <person name="Lyons J.B."/>
            <person name="Schmutz J."/>
            <person name="Grimwood J."/>
            <person name="Vrebalov J."/>
            <person name="Bart R.S."/>
            <person name="Amuge T."/>
            <person name="Ferguson M.E."/>
            <person name="Green R."/>
            <person name="Putnam N."/>
            <person name="Stites J."/>
            <person name="Rounsley S."/>
            <person name="Rokhsar D.S."/>
        </authorList>
    </citation>
    <scope>NUCLEOTIDE SEQUENCE [LARGE SCALE GENOMIC DNA]</scope>
    <source>
        <tissue evidence="1">Leaf</tissue>
    </source>
</reference>
<dbReference type="AlphaFoldDB" id="A0A2C9VHK2"/>
<dbReference type="STRING" id="3983.A0A2C9VHK2"/>
<accession>A0A2C9VHK2</accession>
<dbReference type="EMBL" id="CM004393">
    <property type="protein sequence ID" value="OAY44901.1"/>
    <property type="molecule type" value="Genomic_DNA"/>
</dbReference>
<proteinExistence type="predicted"/>
<protein>
    <submittedName>
        <fullName evidence="1">Uncharacterized protein</fullName>
    </submittedName>
</protein>
<name>A0A2C9VHK2_MANES</name>
<evidence type="ECO:0000313" key="1">
    <source>
        <dbReference type="EMBL" id="OAY44901.1"/>
    </source>
</evidence>
<organism evidence="1">
    <name type="scientific">Manihot esculenta</name>
    <name type="common">Cassava</name>
    <name type="synonym">Jatropha manihot</name>
    <dbReference type="NCBI Taxonomy" id="3983"/>
    <lineage>
        <taxon>Eukaryota</taxon>
        <taxon>Viridiplantae</taxon>
        <taxon>Streptophyta</taxon>
        <taxon>Embryophyta</taxon>
        <taxon>Tracheophyta</taxon>
        <taxon>Spermatophyta</taxon>
        <taxon>Magnoliopsida</taxon>
        <taxon>eudicotyledons</taxon>
        <taxon>Gunneridae</taxon>
        <taxon>Pentapetalae</taxon>
        <taxon>rosids</taxon>
        <taxon>fabids</taxon>
        <taxon>Malpighiales</taxon>
        <taxon>Euphorbiaceae</taxon>
        <taxon>Crotonoideae</taxon>
        <taxon>Manihoteae</taxon>
        <taxon>Manihot</taxon>
    </lineage>
</organism>